<dbReference type="InterPro" id="IPR002559">
    <property type="entry name" value="Transposase_11"/>
</dbReference>
<feature type="domain" description="Transposase IS4-like" evidence="1">
    <location>
        <begin position="79"/>
        <end position="153"/>
    </location>
</feature>
<proteinExistence type="predicted"/>
<evidence type="ECO:0000313" key="2">
    <source>
        <dbReference type="EMBL" id="PWJ19367.1"/>
    </source>
</evidence>
<dbReference type="GO" id="GO:0003677">
    <property type="term" value="F:DNA binding"/>
    <property type="evidence" value="ECO:0007669"/>
    <property type="project" value="InterPro"/>
</dbReference>
<protein>
    <submittedName>
        <fullName evidence="2">DDE family transposase</fullName>
    </submittedName>
    <submittedName>
        <fullName evidence="3">Transposase DDE domain-containing protein</fullName>
    </submittedName>
</protein>
<evidence type="ECO:0000313" key="5">
    <source>
        <dbReference type="Proteomes" id="UP000251571"/>
    </source>
</evidence>
<reference evidence="2 4" key="2">
    <citation type="submission" date="2018-03" db="EMBL/GenBank/DDBJ databases">
        <title>Genomic Encyclopedia of Archaeal and Bacterial Type Strains, Phase II (KMG-II): from individual species to whole genera.</title>
        <authorList>
            <person name="Goeker M."/>
        </authorList>
    </citation>
    <scope>NUCLEOTIDE SEQUENCE [LARGE SCALE GENOMIC DNA]</scope>
    <source>
        <strain evidence="2 4">DSM 25227</strain>
    </source>
</reference>
<dbReference type="Proteomes" id="UP000245839">
    <property type="component" value="Unassembled WGS sequence"/>
</dbReference>
<dbReference type="GO" id="GO:0006313">
    <property type="term" value="P:DNA transposition"/>
    <property type="evidence" value="ECO:0007669"/>
    <property type="project" value="InterPro"/>
</dbReference>
<evidence type="ECO:0000313" key="3">
    <source>
        <dbReference type="EMBL" id="SSA46029.1"/>
    </source>
</evidence>
<dbReference type="EMBL" id="UETC01000004">
    <property type="protein sequence ID" value="SSA46029.1"/>
    <property type="molecule type" value="Genomic_DNA"/>
</dbReference>
<organism evidence="3 5">
    <name type="scientific">Jannaschia seohaensis</name>
    <dbReference type="NCBI Taxonomy" id="475081"/>
    <lineage>
        <taxon>Bacteria</taxon>
        <taxon>Pseudomonadati</taxon>
        <taxon>Pseudomonadota</taxon>
        <taxon>Alphaproteobacteria</taxon>
        <taxon>Rhodobacterales</taxon>
        <taxon>Roseobacteraceae</taxon>
        <taxon>Jannaschia</taxon>
    </lineage>
</organism>
<dbReference type="GO" id="GO:0004803">
    <property type="term" value="F:transposase activity"/>
    <property type="evidence" value="ECO:0007669"/>
    <property type="project" value="InterPro"/>
</dbReference>
<sequence length="174" mass="19586">MQESRQESSRLWETILEALNEGAAELEHPPDRLQMIDSTVVRAHQHAAGARGEDSATGYWALKRWPDDQDPPPRCNAWGLPTRTDVTPGQLSDHKGFGLVMGDDLRAPRVLLADKGYDADRIRDWAEARDATPVIPMSRNRKTRAGVDRTFYALRNPSRALLWEAQEAEDDALD</sequence>
<gene>
    <name evidence="2" type="ORF">BCF38_104303</name>
    <name evidence="3" type="ORF">SAMN05421539_104303</name>
</gene>
<dbReference type="OrthoDB" id="32553at2"/>
<dbReference type="AlphaFoldDB" id="A0A2Y9AUY2"/>
<dbReference type="Pfam" id="PF01609">
    <property type="entry name" value="DDE_Tnp_1"/>
    <property type="match status" value="1"/>
</dbReference>
<name>A0A2Y9AUY2_9RHOB</name>
<evidence type="ECO:0000259" key="1">
    <source>
        <dbReference type="Pfam" id="PF01609"/>
    </source>
</evidence>
<evidence type="ECO:0000313" key="4">
    <source>
        <dbReference type="Proteomes" id="UP000245839"/>
    </source>
</evidence>
<dbReference type="Proteomes" id="UP000251571">
    <property type="component" value="Unassembled WGS sequence"/>
</dbReference>
<dbReference type="EMBL" id="QGDJ01000004">
    <property type="protein sequence ID" value="PWJ19367.1"/>
    <property type="molecule type" value="Genomic_DNA"/>
</dbReference>
<reference evidence="3 5" key="1">
    <citation type="submission" date="2016-10" db="EMBL/GenBank/DDBJ databases">
        <authorList>
            <person name="Cai Z."/>
        </authorList>
    </citation>
    <scope>NUCLEOTIDE SEQUENCE [LARGE SCALE GENOMIC DNA]</scope>
    <source>
        <strain evidence="3 5">DSM 25227</strain>
    </source>
</reference>
<keyword evidence="4" id="KW-1185">Reference proteome</keyword>
<accession>A0A2Y9AUY2</accession>